<accession>A0A1M6HI14</accession>
<evidence type="ECO:0000313" key="1">
    <source>
        <dbReference type="EMBL" id="SHJ21805.1"/>
    </source>
</evidence>
<reference evidence="1 2" key="1">
    <citation type="submission" date="2016-11" db="EMBL/GenBank/DDBJ databases">
        <authorList>
            <person name="Jaros S."/>
            <person name="Januszkiewicz K."/>
            <person name="Wedrychowicz H."/>
        </authorList>
    </citation>
    <scope>NUCLEOTIDE SEQUENCE [LARGE SCALE GENOMIC DNA]</scope>
    <source>
        <strain evidence="1 2">DSM 21758</strain>
    </source>
</reference>
<protein>
    <submittedName>
        <fullName evidence="1">Uncharacterized protein</fullName>
    </submittedName>
</protein>
<dbReference type="EMBL" id="FQZB01000007">
    <property type="protein sequence ID" value="SHJ21805.1"/>
    <property type="molecule type" value="Genomic_DNA"/>
</dbReference>
<gene>
    <name evidence="1" type="ORF">SAMN02745163_01485</name>
</gene>
<proteinExistence type="predicted"/>
<sequence length="58" mass="6433">MKKPIQAKAILRNKLNIFYSGNAISPNTLDACRQCCDNKFGRDTDNSGLCQTCCSKAY</sequence>
<evidence type="ECO:0000313" key="2">
    <source>
        <dbReference type="Proteomes" id="UP000184310"/>
    </source>
</evidence>
<dbReference type="Proteomes" id="UP000184310">
    <property type="component" value="Unassembled WGS sequence"/>
</dbReference>
<dbReference type="AlphaFoldDB" id="A0A1M6HI14"/>
<organism evidence="1 2">
    <name type="scientific">Clostridium cavendishii DSM 21758</name>
    <dbReference type="NCBI Taxonomy" id="1121302"/>
    <lineage>
        <taxon>Bacteria</taxon>
        <taxon>Bacillati</taxon>
        <taxon>Bacillota</taxon>
        <taxon>Clostridia</taxon>
        <taxon>Eubacteriales</taxon>
        <taxon>Clostridiaceae</taxon>
        <taxon>Clostridium</taxon>
    </lineage>
</organism>
<name>A0A1M6HI14_9CLOT</name>
<dbReference type="RefSeq" id="WP_159433214.1">
    <property type="nucleotide sequence ID" value="NZ_FQZB01000007.1"/>
</dbReference>
<keyword evidence="2" id="KW-1185">Reference proteome</keyword>